<keyword evidence="4" id="KW-0418">Kinase</keyword>
<evidence type="ECO:0000256" key="1">
    <source>
        <dbReference type="ARBA" id="ARBA00001946"/>
    </source>
</evidence>
<accession>A0A9W6VP06</accession>
<dbReference type="Gene3D" id="2.60.200.40">
    <property type="match status" value="1"/>
</dbReference>
<dbReference type="EMBL" id="BSTK01000003">
    <property type="protein sequence ID" value="GLY84571.1"/>
    <property type="molecule type" value="Genomic_DNA"/>
</dbReference>
<dbReference type="InterPro" id="IPR017438">
    <property type="entry name" value="ATP-NAD_kinase_N"/>
</dbReference>
<dbReference type="SUPFAM" id="SSF111331">
    <property type="entry name" value="NAD kinase/diacylglycerol kinase-like"/>
    <property type="match status" value="1"/>
</dbReference>
<dbReference type="SMART" id="SM00046">
    <property type="entry name" value="DAGKc"/>
    <property type="match status" value="1"/>
</dbReference>
<evidence type="ECO:0000256" key="2">
    <source>
        <dbReference type="ARBA" id="ARBA00005983"/>
    </source>
</evidence>
<reference evidence="5" key="2">
    <citation type="submission" date="2023-03" db="EMBL/GenBank/DDBJ databases">
        <title>Actinoallomurus iriomotensis NBRC 103684.</title>
        <authorList>
            <person name="Ichikawa N."/>
            <person name="Sato H."/>
            <person name="Tonouchi N."/>
        </authorList>
    </citation>
    <scope>NUCLEOTIDE SEQUENCE</scope>
    <source>
        <strain evidence="5">NBRC 103684</strain>
    </source>
</reference>
<feature type="domain" description="DAGKc" evidence="3">
    <location>
        <begin position="5"/>
        <end position="142"/>
    </location>
</feature>
<dbReference type="InterPro" id="IPR050187">
    <property type="entry name" value="Lipid_Phosphate_FormReg"/>
</dbReference>
<comment type="caution">
    <text evidence="4">The sequence shown here is derived from an EMBL/GenBank/DDBJ whole genome shotgun (WGS) entry which is preliminary data.</text>
</comment>
<comment type="similarity">
    <text evidence="2">Belongs to the diacylglycerol/lipid kinase family.</text>
</comment>
<organism evidence="4 7">
    <name type="scientific">Actinoallomurus iriomotensis</name>
    <dbReference type="NCBI Taxonomy" id="478107"/>
    <lineage>
        <taxon>Bacteria</taxon>
        <taxon>Bacillati</taxon>
        <taxon>Actinomycetota</taxon>
        <taxon>Actinomycetes</taxon>
        <taxon>Streptosporangiales</taxon>
        <taxon>Thermomonosporaceae</taxon>
        <taxon>Actinoallomurus</taxon>
    </lineage>
</organism>
<reference evidence="4" key="1">
    <citation type="submission" date="2023-03" db="EMBL/GenBank/DDBJ databases">
        <title>Actinoallomurus iriomotensis NBRC 103681.</title>
        <authorList>
            <person name="Ichikawa N."/>
            <person name="Sato H."/>
            <person name="Tonouchi N."/>
        </authorList>
    </citation>
    <scope>NUCLEOTIDE SEQUENCE</scope>
    <source>
        <strain evidence="4">NBRC 103681</strain>
    </source>
</reference>
<dbReference type="InterPro" id="IPR016064">
    <property type="entry name" value="NAD/diacylglycerol_kinase_sf"/>
</dbReference>
<dbReference type="EMBL" id="BSTJ01000001">
    <property type="protein sequence ID" value="GLY73071.1"/>
    <property type="molecule type" value="Genomic_DNA"/>
</dbReference>
<dbReference type="PANTHER" id="PTHR12358">
    <property type="entry name" value="SPHINGOSINE KINASE"/>
    <property type="match status" value="1"/>
</dbReference>
<evidence type="ECO:0000259" key="3">
    <source>
        <dbReference type="PROSITE" id="PS50146"/>
    </source>
</evidence>
<dbReference type="Gene3D" id="3.40.50.10330">
    <property type="entry name" value="Probable inorganic polyphosphate/atp-NAD kinase, domain 1"/>
    <property type="match status" value="1"/>
</dbReference>
<evidence type="ECO:0000313" key="4">
    <source>
        <dbReference type="EMBL" id="GLY73071.1"/>
    </source>
</evidence>
<dbReference type="Pfam" id="PF00781">
    <property type="entry name" value="DAGK_cat"/>
    <property type="match status" value="1"/>
</dbReference>
<keyword evidence="4" id="KW-0808">Transferase</keyword>
<dbReference type="PANTHER" id="PTHR12358:SF106">
    <property type="entry name" value="LIPID KINASE YEGS"/>
    <property type="match status" value="1"/>
</dbReference>
<evidence type="ECO:0000313" key="6">
    <source>
        <dbReference type="Proteomes" id="UP001165074"/>
    </source>
</evidence>
<gene>
    <name evidence="4" type="ORF">Airi01_013380</name>
    <name evidence="5" type="ORF">Airi02_025000</name>
</gene>
<protein>
    <submittedName>
        <fullName evidence="4">Diacylglycerol kinase</fullName>
    </submittedName>
</protein>
<evidence type="ECO:0000313" key="7">
    <source>
        <dbReference type="Proteomes" id="UP001165135"/>
    </source>
</evidence>
<dbReference type="InterPro" id="IPR001206">
    <property type="entry name" value="Diacylglycerol_kinase_cat_dom"/>
</dbReference>
<dbReference type="AlphaFoldDB" id="A0A9W6VP06"/>
<dbReference type="PROSITE" id="PS50146">
    <property type="entry name" value="DAGK"/>
    <property type="match status" value="1"/>
</dbReference>
<dbReference type="Proteomes" id="UP001165135">
    <property type="component" value="Unassembled WGS sequence"/>
</dbReference>
<dbReference type="Proteomes" id="UP001165074">
    <property type="component" value="Unassembled WGS sequence"/>
</dbReference>
<evidence type="ECO:0000313" key="5">
    <source>
        <dbReference type="EMBL" id="GLY84571.1"/>
    </source>
</evidence>
<dbReference type="GO" id="GO:0004143">
    <property type="term" value="F:ATP-dependent diacylglycerol kinase activity"/>
    <property type="evidence" value="ECO:0007669"/>
    <property type="project" value="TreeGrafter"/>
</dbReference>
<dbReference type="GO" id="GO:0005886">
    <property type="term" value="C:plasma membrane"/>
    <property type="evidence" value="ECO:0007669"/>
    <property type="project" value="TreeGrafter"/>
</dbReference>
<name>A0A9W6VP06_9ACTN</name>
<comment type="cofactor">
    <cofactor evidence="1">
        <name>Mg(2+)</name>
        <dbReference type="ChEBI" id="CHEBI:18420"/>
    </cofactor>
</comment>
<proteinExistence type="inferred from homology"/>
<keyword evidence="6" id="KW-1185">Reference proteome</keyword>
<sequence>MEATLLHVRALLIANPKATTTSRRARDVLMRAFAGEVRLELAETQRRGHATELAAQAAGEGYDVVIALGGDGTVNEAVNGLLADGPSPDVPALAIVPTGSANVFARALGMQNNPLDAAGQVLEALRAGRSRTVGLGQAGSRYFTFCAGLGLDAEVVHAVEKLRDSGSRAYSTLYARTALRQFFVLTDRRRPALTLEAPSKPPLGHIFIGIVSNTAPWTYAGRWPIDPNPRASFATGLDLFALRRFDVLSTLGVLAQIVPPFNRLPRGGHILGLHDLPEFTLRSRRPIAFQVDGDYLGQREFVTFRSVPKAVRVVI</sequence>